<name>A0AAD5D3W1_AMBAR</name>
<protein>
    <submittedName>
        <fullName evidence="1">Uncharacterized protein</fullName>
    </submittedName>
</protein>
<dbReference type="EMBL" id="JAMZMK010005873">
    <property type="protein sequence ID" value="KAI7751581.1"/>
    <property type="molecule type" value="Genomic_DNA"/>
</dbReference>
<reference evidence="1" key="1">
    <citation type="submission" date="2022-06" db="EMBL/GenBank/DDBJ databases">
        <title>Uncovering the hologenomic basis of an extraordinary plant invasion.</title>
        <authorList>
            <person name="Bieker V.C."/>
            <person name="Martin M.D."/>
            <person name="Gilbert T."/>
            <person name="Hodgins K."/>
            <person name="Battlay P."/>
            <person name="Petersen B."/>
            <person name="Wilson J."/>
        </authorList>
    </citation>
    <scope>NUCLEOTIDE SEQUENCE</scope>
    <source>
        <strain evidence="1">AA19_3_7</strain>
        <tissue evidence="1">Leaf</tissue>
    </source>
</reference>
<accession>A0AAD5D3W1</accession>
<comment type="caution">
    <text evidence="1">The sequence shown here is derived from an EMBL/GenBank/DDBJ whole genome shotgun (WGS) entry which is preliminary data.</text>
</comment>
<proteinExistence type="predicted"/>
<gene>
    <name evidence="1" type="ORF">M8C21_004147</name>
</gene>
<organism evidence="1 2">
    <name type="scientific">Ambrosia artemisiifolia</name>
    <name type="common">Common ragweed</name>
    <dbReference type="NCBI Taxonomy" id="4212"/>
    <lineage>
        <taxon>Eukaryota</taxon>
        <taxon>Viridiplantae</taxon>
        <taxon>Streptophyta</taxon>
        <taxon>Embryophyta</taxon>
        <taxon>Tracheophyta</taxon>
        <taxon>Spermatophyta</taxon>
        <taxon>Magnoliopsida</taxon>
        <taxon>eudicotyledons</taxon>
        <taxon>Gunneridae</taxon>
        <taxon>Pentapetalae</taxon>
        <taxon>asterids</taxon>
        <taxon>campanulids</taxon>
        <taxon>Asterales</taxon>
        <taxon>Asteraceae</taxon>
        <taxon>Asteroideae</taxon>
        <taxon>Heliantheae alliance</taxon>
        <taxon>Heliantheae</taxon>
        <taxon>Ambrosia</taxon>
    </lineage>
</organism>
<evidence type="ECO:0000313" key="2">
    <source>
        <dbReference type="Proteomes" id="UP001206925"/>
    </source>
</evidence>
<evidence type="ECO:0000313" key="1">
    <source>
        <dbReference type="EMBL" id="KAI7751581.1"/>
    </source>
</evidence>
<dbReference type="Proteomes" id="UP001206925">
    <property type="component" value="Unassembled WGS sequence"/>
</dbReference>
<sequence length="70" mass="7611">MVAGRDEGFPTVVVVGFYSDVGKEILVGRIRSDGDCDGLGPFMLDLCRSVYLMDVLERVRKEEDGAAADV</sequence>
<keyword evidence="2" id="KW-1185">Reference proteome</keyword>
<dbReference type="AlphaFoldDB" id="A0AAD5D3W1"/>